<dbReference type="AlphaFoldDB" id="I5C9P1"/>
<dbReference type="OrthoDB" id="817351at2"/>
<evidence type="ECO:0000313" key="1">
    <source>
        <dbReference type="EMBL" id="EIM78543.1"/>
    </source>
</evidence>
<accession>I5C9P1</accession>
<sequence length="377" mass="43150">MKYGNSFLLGWACLLPFFLLLACAPKEAREKRKVYFGDLTDFIQDTVYLEKDAETAQLPAKFHYVPEAAALFALENGKLLQVPYPAFGSIRKTVLEKEGPDGIGPFSYGALFTPDFFFVLNSPKELIQLNYSGKVLKRIPFPAESNLPHSLFNTLKGQNMYFDSAKQSVVLPRVPFILKEESLRPQPWIWEADMLRDSLRPLETFTFPTVYEDFTDDVELGTFFNLYQETTGKHVISFPASDSLLRIGKEGKEWVFAASAAKLKFLRGKAVEQGDMMYFINDPESSRYGALQEDRYRSLVLRHVLVSEERQENLVRRDSRLLVFDPQLTLLAELKFDGARLSSQAFFTPTGMYVKMLQNESDDFVGYVRVNLIDLMH</sequence>
<protein>
    <recommendedName>
        <fullName evidence="3">DUF4221 domain-containing protein</fullName>
    </recommendedName>
</protein>
<dbReference type="InterPro" id="IPR025316">
    <property type="entry name" value="DUF4221"/>
</dbReference>
<organism evidence="1 2">
    <name type="scientific">Nitritalea halalkaliphila LW7</name>
    <dbReference type="NCBI Taxonomy" id="1189621"/>
    <lineage>
        <taxon>Bacteria</taxon>
        <taxon>Pseudomonadati</taxon>
        <taxon>Bacteroidota</taxon>
        <taxon>Cytophagia</taxon>
        <taxon>Cytophagales</taxon>
        <taxon>Cyclobacteriaceae</taxon>
        <taxon>Nitritalea</taxon>
    </lineage>
</organism>
<dbReference type="Pfam" id="PF13970">
    <property type="entry name" value="DUF4221"/>
    <property type="match status" value="1"/>
</dbReference>
<keyword evidence="2" id="KW-1185">Reference proteome</keyword>
<dbReference type="EMBL" id="AJYA01000004">
    <property type="protein sequence ID" value="EIM78543.1"/>
    <property type="molecule type" value="Genomic_DNA"/>
</dbReference>
<dbReference type="RefSeq" id="WP_009053422.1">
    <property type="nucleotide sequence ID" value="NZ_AJYA01000004.1"/>
</dbReference>
<proteinExistence type="predicted"/>
<gene>
    <name evidence="1" type="ORF">A3SI_02543</name>
</gene>
<comment type="caution">
    <text evidence="1">The sequence shown here is derived from an EMBL/GenBank/DDBJ whole genome shotgun (WGS) entry which is preliminary data.</text>
</comment>
<evidence type="ECO:0008006" key="3">
    <source>
        <dbReference type="Google" id="ProtNLM"/>
    </source>
</evidence>
<dbReference type="PROSITE" id="PS51257">
    <property type="entry name" value="PROKAR_LIPOPROTEIN"/>
    <property type="match status" value="1"/>
</dbReference>
<dbReference type="Proteomes" id="UP000005551">
    <property type="component" value="Unassembled WGS sequence"/>
</dbReference>
<reference evidence="1 2" key="1">
    <citation type="submission" date="2012-05" db="EMBL/GenBank/DDBJ databases">
        <title>Genome sequence of Nitritalea halalkaliphila LW7.</title>
        <authorList>
            <person name="Jangir P.K."/>
            <person name="Singh A."/>
            <person name="Shivaji S."/>
            <person name="Sharma R."/>
        </authorList>
    </citation>
    <scope>NUCLEOTIDE SEQUENCE [LARGE SCALE GENOMIC DNA]</scope>
    <source>
        <strain evidence="1 2">LW7</strain>
    </source>
</reference>
<name>I5C9P1_9BACT</name>
<evidence type="ECO:0000313" key="2">
    <source>
        <dbReference type="Proteomes" id="UP000005551"/>
    </source>
</evidence>